<dbReference type="RefSeq" id="WP_113989676.1">
    <property type="nucleotide sequence ID" value="NZ_QLST01000014.1"/>
</dbReference>
<evidence type="ECO:0000259" key="5">
    <source>
        <dbReference type="PROSITE" id="PS50109"/>
    </source>
</evidence>
<keyword evidence="2" id="KW-0418">Kinase</keyword>
<proteinExistence type="predicted"/>
<dbReference type="Gene3D" id="3.30.565.10">
    <property type="entry name" value="Histidine kinase-like ATPase, C-terminal domain"/>
    <property type="match status" value="1"/>
</dbReference>
<keyword evidence="4" id="KW-0472">Membrane</keyword>
<dbReference type="Proteomes" id="UP000253319">
    <property type="component" value="Unassembled WGS sequence"/>
</dbReference>
<keyword evidence="6" id="KW-0547">Nucleotide-binding</keyword>
<dbReference type="AlphaFoldDB" id="A0A365NZM0"/>
<dbReference type="SUPFAM" id="SSF48452">
    <property type="entry name" value="TPR-like"/>
    <property type="match status" value="1"/>
</dbReference>
<keyword evidence="1" id="KW-0808">Transferase</keyword>
<dbReference type="PANTHER" id="PTHR24421:SF59">
    <property type="entry name" value="OXYGEN SENSOR HISTIDINE KINASE NREB"/>
    <property type="match status" value="1"/>
</dbReference>
<accession>A0A365NZM0</accession>
<protein>
    <submittedName>
        <fullName evidence="6">ATP-binding protein</fullName>
    </submittedName>
</protein>
<evidence type="ECO:0000256" key="4">
    <source>
        <dbReference type="SAM" id="Phobius"/>
    </source>
</evidence>
<dbReference type="EMBL" id="QLST01000014">
    <property type="protein sequence ID" value="RBA27687.1"/>
    <property type="molecule type" value="Genomic_DNA"/>
</dbReference>
<dbReference type="GO" id="GO:0000155">
    <property type="term" value="F:phosphorelay sensor kinase activity"/>
    <property type="evidence" value="ECO:0007669"/>
    <property type="project" value="InterPro"/>
</dbReference>
<dbReference type="CDD" id="cd16917">
    <property type="entry name" value="HATPase_UhpB-NarQ-NarX-like"/>
    <property type="match status" value="1"/>
</dbReference>
<evidence type="ECO:0000313" key="7">
    <source>
        <dbReference type="Proteomes" id="UP000253319"/>
    </source>
</evidence>
<dbReference type="Gene3D" id="1.20.5.1930">
    <property type="match status" value="1"/>
</dbReference>
<dbReference type="Gene3D" id="1.25.40.10">
    <property type="entry name" value="Tetratricopeptide repeat domain"/>
    <property type="match status" value="2"/>
</dbReference>
<keyword evidence="4" id="KW-0812">Transmembrane</keyword>
<name>A0A365NZM0_9FLAO</name>
<evidence type="ECO:0000256" key="3">
    <source>
        <dbReference type="ARBA" id="ARBA00023012"/>
    </source>
</evidence>
<reference evidence="6 7" key="1">
    <citation type="submission" date="2018-06" db="EMBL/GenBank/DDBJ databases">
        <title>Flavobacterium tibetense sp. nov., isolated from a wetland YonghuCo on Tibetan Plateau.</title>
        <authorList>
            <person name="Xing P."/>
            <person name="Phurbu D."/>
            <person name="Lu H."/>
        </authorList>
    </citation>
    <scope>NUCLEOTIDE SEQUENCE [LARGE SCALE GENOMIC DNA]</scope>
    <source>
        <strain evidence="6 7">YH5</strain>
    </source>
</reference>
<dbReference type="GO" id="GO:0046983">
    <property type="term" value="F:protein dimerization activity"/>
    <property type="evidence" value="ECO:0007669"/>
    <property type="project" value="InterPro"/>
</dbReference>
<keyword evidence="3" id="KW-0902">Two-component regulatory system</keyword>
<dbReference type="PROSITE" id="PS51257">
    <property type="entry name" value="PROKAR_LIPOPROTEIN"/>
    <property type="match status" value="1"/>
</dbReference>
<dbReference type="Pfam" id="PF02518">
    <property type="entry name" value="HATPase_c"/>
    <property type="match status" value="1"/>
</dbReference>
<dbReference type="InterPro" id="IPR003594">
    <property type="entry name" value="HATPase_dom"/>
</dbReference>
<dbReference type="GO" id="GO:0005524">
    <property type="term" value="F:ATP binding"/>
    <property type="evidence" value="ECO:0007669"/>
    <property type="project" value="UniProtKB-KW"/>
</dbReference>
<gene>
    <name evidence="6" type="ORF">DPN68_10860</name>
</gene>
<dbReference type="InterPro" id="IPR036890">
    <property type="entry name" value="HATPase_C_sf"/>
</dbReference>
<organism evidence="6 7">
    <name type="scientific">Flavobacterium tibetense</name>
    <dbReference type="NCBI Taxonomy" id="2233533"/>
    <lineage>
        <taxon>Bacteria</taxon>
        <taxon>Pseudomonadati</taxon>
        <taxon>Bacteroidota</taxon>
        <taxon>Flavobacteriia</taxon>
        <taxon>Flavobacteriales</taxon>
        <taxon>Flavobacteriaceae</taxon>
        <taxon>Flavobacterium</taxon>
    </lineage>
</organism>
<dbReference type="InterPro" id="IPR019734">
    <property type="entry name" value="TPR_rpt"/>
</dbReference>
<dbReference type="SMART" id="SM00387">
    <property type="entry name" value="HATPase_c"/>
    <property type="match status" value="1"/>
</dbReference>
<dbReference type="GO" id="GO:0016020">
    <property type="term" value="C:membrane"/>
    <property type="evidence" value="ECO:0007669"/>
    <property type="project" value="InterPro"/>
</dbReference>
<keyword evidence="7" id="KW-1185">Reference proteome</keyword>
<dbReference type="PANTHER" id="PTHR24421">
    <property type="entry name" value="NITRATE/NITRITE SENSOR PROTEIN NARX-RELATED"/>
    <property type="match status" value="1"/>
</dbReference>
<sequence length="670" mass="78207">MKAYILLFLSSFIFFLSCQKDTNDSLEKSINFEKLKTLDRQSRIRILDSLKSSIQPNQKDTVTLKLLFDLSTEYYYLNESKKSLQVTLQALDIATKNNDSLKIAKAYYYIGDSYETNQKDSAYYFYLKAEKLYFRLQNFERIARMQFNKGYILFFEGNYTECEVELTKALYNLKDSKNSELRYFIYNLMGVCQEKIDEFDTALKYHNLALKEIESLKKFNFSKEKVSKYNFSTITNISNIHEAKGEHLKAIEQLNSLLKSISIENNPDAYFKAINNLAYSKMKLGDLKNVESLLQSSLDFAEKENNKTEILYTKLNLGEFYLINKDTAKAKEYLNESFTAASTLESNKEILRALKLLAIADKKNSSVYKGKYIVISDELAKKQLTNRNKYARIEYETTRIENENKILSEKNLRLITGGTILSFMTIIFFFYRHNLAQKREYILVKLKKEAEEQMFNLVNKQHLKVTQARENEQNRIAKELHDNIMNKIYAIRLQLGILNQKTDDESSQKRMQNINELQNLELEIRRISHNLKVDELHKKVGFHELLVELIQTENRIGKTKFELKTDTQINWNGIPTLLKVNLYRILQETLTNVVKYAQAQNCIITITKEVNGIQITIHDNGIGFNVNETKKGIGMKNIFERVKELNGKIELKSDKKSGTQYKISLKIQSK</sequence>
<comment type="caution">
    <text evidence="6">The sequence shown here is derived from an EMBL/GenBank/DDBJ whole genome shotgun (WGS) entry which is preliminary data.</text>
</comment>
<keyword evidence="4" id="KW-1133">Transmembrane helix</keyword>
<dbReference type="PROSITE" id="PS50109">
    <property type="entry name" value="HIS_KIN"/>
    <property type="match status" value="1"/>
</dbReference>
<dbReference type="InterPro" id="IPR011712">
    <property type="entry name" value="Sig_transdc_His_kin_sub3_dim/P"/>
</dbReference>
<dbReference type="InterPro" id="IPR011990">
    <property type="entry name" value="TPR-like_helical_dom_sf"/>
</dbReference>
<feature type="transmembrane region" description="Helical" evidence="4">
    <location>
        <begin position="412"/>
        <end position="431"/>
    </location>
</feature>
<dbReference type="SMART" id="SM00028">
    <property type="entry name" value="TPR"/>
    <property type="match status" value="5"/>
</dbReference>
<dbReference type="OrthoDB" id="977000at2"/>
<keyword evidence="6" id="KW-0067">ATP-binding</keyword>
<dbReference type="Pfam" id="PF07730">
    <property type="entry name" value="HisKA_3"/>
    <property type="match status" value="1"/>
</dbReference>
<dbReference type="SUPFAM" id="SSF55874">
    <property type="entry name" value="ATPase domain of HSP90 chaperone/DNA topoisomerase II/histidine kinase"/>
    <property type="match status" value="1"/>
</dbReference>
<evidence type="ECO:0000313" key="6">
    <source>
        <dbReference type="EMBL" id="RBA27687.1"/>
    </source>
</evidence>
<evidence type="ECO:0000256" key="1">
    <source>
        <dbReference type="ARBA" id="ARBA00022679"/>
    </source>
</evidence>
<dbReference type="InterPro" id="IPR050482">
    <property type="entry name" value="Sensor_HK_TwoCompSys"/>
</dbReference>
<dbReference type="InterPro" id="IPR005467">
    <property type="entry name" value="His_kinase_dom"/>
</dbReference>
<feature type="domain" description="Histidine kinase" evidence="5">
    <location>
        <begin position="479"/>
        <end position="669"/>
    </location>
</feature>
<evidence type="ECO:0000256" key="2">
    <source>
        <dbReference type="ARBA" id="ARBA00022777"/>
    </source>
</evidence>